<feature type="domain" description="RecX second three-helical" evidence="6">
    <location>
        <begin position="82"/>
        <end position="122"/>
    </location>
</feature>
<sequence>MIRRQRFRSSSKSLKPKLPDPLGSEDRSEDARRQDALDRAFSFISRRERTQAQLVSRLERDGVEEGLVADVVGQMVADGYISDQRYAALYAEDRRNLDGWGNERIASHLREVGISPEIVAAVVDSRSHSDQVDDGVAVLSERVGKPPSDERERERALGVLARRGYSLEVAYEAVRKFERAEQ</sequence>
<evidence type="ECO:0000256" key="2">
    <source>
        <dbReference type="ARBA" id="ARBA00009695"/>
    </source>
</evidence>
<feature type="region of interest" description="Disordered" evidence="5">
    <location>
        <begin position="1"/>
        <end position="33"/>
    </location>
</feature>
<dbReference type="Pfam" id="PF02631">
    <property type="entry name" value="RecX_HTH2"/>
    <property type="match status" value="1"/>
</dbReference>
<dbReference type="GO" id="GO:0005737">
    <property type="term" value="C:cytoplasm"/>
    <property type="evidence" value="ECO:0007669"/>
    <property type="project" value="UniProtKB-SubCell"/>
</dbReference>
<evidence type="ECO:0000259" key="7">
    <source>
        <dbReference type="Pfam" id="PF21982"/>
    </source>
</evidence>
<dbReference type="InterPro" id="IPR053924">
    <property type="entry name" value="RecX_HTH_2nd"/>
</dbReference>
<evidence type="ECO:0000256" key="1">
    <source>
        <dbReference type="ARBA" id="ARBA00004496"/>
    </source>
</evidence>
<proteinExistence type="inferred from homology"/>
<evidence type="ECO:0000259" key="6">
    <source>
        <dbReference type="Pfam" id="PF02631"/>
    </source>
</evidence>
<comment type="similarity">
    <text evidence="2">Belongs to the RecX family.</text>
</comment>
<feature type="domain" description="RecX first three-helical" evidence="7">
    <location>
        <begin position="36"/>
        <end position="73"/>
    </location>
</feature>
<accession>A0A6J5ZWW1</accession>
<comment type="subcellular location">
    <subcellularLocation>
        <location evidence="1">Cytoplasm</location>
    </subcellularLocation>
</comment>
<evidence type="ECO:0000313" key="8">
    <source>
        <dbReference type="EMBL" id="CAB4346871.1"/>
    </source>
</evidence>
<dbReference type="HAMAP" id="MF_01114">
    <property type="entry name" value="RecX"/>
    <property type="match status" value="1"/>
</dbReference>
<reference evidence="8" key="1">
    <citation type="submission" date="2020-05" db="EMBL/GenBank/DDBJ databases">
        <authorList>
            <person name="Chiriac C."/>
            <person name="Salcher M."/>
            <person name="Ghai R."/>
            <person name="Kavagutti S V."/>
        </authorList>
    </citation>
    <scope>NUCLEOTIDE SEQUENCE</scope>
</reference>
<dbReference type="Pfam" id="PF21982">
    <property type="entry name" value="RecX_HTH1"/>
    <property type="match status" value="1"/>
</dbReference>
<dbReference type="InterPro" id="IPR036388">
    <property type="entry name" value="WH-like_DNA-bd_sf"/>
</dbReference>
<keyword evidence="4" id="KW-0963">Cytoplasm</keyword>
<evidence type="ECO:0000256" key="4">
    <source>
        <dbReference type="ARBA" id="ARBA00022490"/>
    </source>
</evidence>
<dbReference type="AlphaFoldDB" id="A0A6J5ZWW1"/>
<dbReference type="PANTHER" id="PTHR33602:SF1">
    <property type="entry name" value="REGULATORY PROTEIN RECX FAMILY PROTEIN"/>
    <property type="match status" value="1"/>
</dbReference>
<organism evidence="8">
    <name type="scientific">freshwater metagenome</name>
    <dbReference type="NCBI Taxonomy" id="449393"/>
    <lineage>
        <taxon>unclassified sequences</taxon>
        <taxon>metagenomes</taxon>
        <taxon>ecological metagenomes</taxon>
    </lineage>
</organism>
<dbReference type="PANTHER" id="PTHR33602">
    <property type="entry name" value="REGULATORY PROTEIN RECX FAMILY PROTEIN"/>
    <property type="match status" value="1"/>
</dbReference>
<evidence type="ECO:0000256" key="3">
    <source>
        <dbReference type="ARBA" id="ARBA00018111"/>
    </source>
</evidence>
<gene>
    <name evidence="8" type="ORF">UFOPK3547_01499</name>
</gene>
<dbReference type="InterPro" id="IPR053926">
    <property type="entry name" value="RecX_HTH_1st"/>
</dbReference>
<evidence type="ECO:0000256" key="5">
    <source>
        <dbReference type="SAM" id="MobiDB-lite"/>
    </source>
</evidence>
<feature type="compositionally biased region" description="Basic and acidic residues" evidence="5">
    <location>
        <begin position="24"/>
        <end position="33"/>
    </location>
</feature>
<name>A0A6J5ZWW1_9ZZZZ</name>
<dbReference type="InterPro" id="IPR003783">
    <property type="entry name" value="Regulatory_RecX"/>
</dbReference>
<protein>
    <recommendedName>
        <fullName evidence="3">Regulatory protein RecX</fullName>
    </recommendedName>
</protein>
<dbReference type="EMBL" id="CAESAN010000156">
    <property type="protein sequence ID" value="CAB4346871.1"/>
    <property type="molecule type" value="Genomic_DNA"/>
</dbReference>
<dbReference type="GO" id="GO:0006282">
    <property type="term" value="P:regulation of DNA repair"/>
    <property type="evidence" value="ECO:0007669"/>
    <property type="project" value="InterPro"/>
</dbReference>
<dbReference type="Gene3D" id="1.10.10.10">
    <property type="entry name" value="Winged helix-like DNA-binding domain superfamily/Winged helix DNA-binding domain"/>
    <property type="match status" value="2"/>
</dbReference>